<evidence type="ECO:0000256" key="1">
    <source>
        <dbReference type="ARBA" id="ARBA00007592"/>
    </source>
</evidence>
<evidence type="ECO:0000256" key="3">
    <source>
        <dbReference type="ARBA" id="ARBA00023270"/>
    </source>
</evidence>
<gene>
    <name evidence="5" type="ORF">BAU18_000842</name>
</gene>
<comment type="caution">
    <text evidence="5">The sequence shown here is derived from an EMBL/GenBank/DDBJ whole genome shotgun (WGS) entry which is preliminary data.</text>
</comment>
<accession>A0ABV0EZM2</accession>
<dbReference type="PROSITE" id="PS00666">
    <property type="entry name" value="DHDPS_2"/>
    <property type="match status" value="1"/>
</dbReference>
<dbReference type="InterPro" id="IPR020625">
    <property type="entry name" value="Schiff_base-form_aldolases_AS"/>
</dbReference>
<comment type="similarity">
    <text evidence="1 4">Belongs to the DapA family.</text>
</comment>
<dbReference type="PIRSF" id="PIRSF001365">
    <property type="entry name" value="DHDPS"/>
    <property type="match status" value="1"/>
</dbReference>
<protein>
    <submittedName>
        <fullName evidence="5">Dihydrodipicolinate synthase</fullName>
    </submittedName>
</protein>
<dbReference type="EMBL" id="MAEI02000001">
    <property type="protein sequence ID" value="MEO1781263.1"/>
    <property type="molecule type" value="Genomic_DNA"/>
</dbReference>
<evidence type="ECO:0000313" key="6">
    <source>
        <dbReference type="Proteomes" id="UP001429357"/>
    </source>
</evidence>
<keyword evidence="3" id="KW-0704">Schiff base</keyword>
<dbReference type="SMART" id="SM01130">
    <property type="entry name" value="DHDPS"/>
    <property type="match status" value="1"/>
</dbReference>
<dbReference type="PANTHER" id="PTHR12128">
    <property type="entry name" value="DIHYDRODIPICOLINATE SYNTHASE"/>
    <property type="match status" value="1"/>
</dbReference>
<dbReference type="PANTHER" id="PTHR12128:SF66">
    <property type="entry name" value="4-HYDROXY-2-OXOGLUTARATE ALDOLASE, MITOCHONDRIAL"/>
    <property type="match status" value="1"/>
</dbReference>
<dbReference type="InterPro" id="IPR002220">
    <property type="entry name" value="DapA-like"/>
</dbReference>
<dbReference type="Proteomes" id="UP001429357">
    <property type="component" value="Unassembled WGS sequence"/>
</dbReference>
<reference evidence="5" key="1">
    <citation type="submission" date="2016-06" db="EMBL/GenBank/DDBJ databases">
        <authorList>
            <person name="Van Tyne D."/>
        </authorList>
    </citation>
    <scope>NUCLEOTIDE SEQUENCE</scope>
    <source>
        <strain evidence="5">JM9A</strain>
    </source>
</reference>
<organism evidence="5 6">
    <name type="scientific">Enterococcus diestrammenae</name>
    <dbReference type="NCBI Taxonomy" id="1155073"/>
    <lineage>
        <taxon>Bacteria</taxon>
        <taxon>Bacillati</taxon>
        <taxon>Bacillota</taxon>
        <taxon>Bacilli</taxon>
        <taxon>Lactobacillales</taxon>
        <taxon>Enterococcaceae</taxon>
        <taxon>Enterococcus</taxon>
    </lineage>
</organism>
<dbReference type="Pfam" id="PF00701">
    <property type="entry name" value="DHDPS"/>
    <property type="match status" value="1"/>
</dbReference>
<evidence type="ECO:0000256" key="4">
    <source>
        <dbReference type="PIRNR" id="PIRNR001365"/>
    </source>
</evidence>
<dbReference type="PRINTS" id="PR00146">
    <property type="entry name" value="DHPICSNTHASE"/>
</dbReference>
<evidence type="ECO:0000313" key="5">
    <source>
        <dbReference type="EMBL" id="MEO1781263.1"/>
    </source>
</evidence>
<dbReference type="CDD" id="cd00408">
    <property type="entry name" value="DHDPS-like"/>
    <property type="match status" value="1"/>
</dbReference>
<name>A0ABV0EZM2_9ENTE</name>
<dbReference type="SUPFAM" id="SSF51569">
    <property type="entry name" value="Aldolase"/>
    <property type="match status" value="1"/>
</dbReference>
<proteinExistence type="inferred from homology"/>
<dbReference type="Gene3D" id="3.20.20.70">
    <property type="entry name" value="Aldolase class I"/>
    <property type="match status" value="1"/>
</dbReference>
<keyword evidence="6" id="KW-1185">Reference proteome</keyword>
<sequence length="300" mass="32744">MKFEIEKIKGIIVPLITPVDAEEKIDETRLRKIVNHVIDHGVHGILAFGSNSEFYMFEDEEMVQATRIICEEANGRVPVFFGMGKIRTSHSVALAKKAAELPVAGISILQPMFIKPTDEALYNHFRKIAEAVPETMVLLYNNPGRAGYTMSLPVVRRLAHDVANIVGMKDSSGDVTYLSEVIRQNQDVDFRVMAGKDTIVYPALAVGAVGSVCSTANMYTELVAGIYDKFVAGDLKGALENQFKLNPIRLSQDAASFPAATKDMANLMGLDMGASILPTEATTGVILEKMKNEMKAGGFL</sequence>
<dbReference type="RefSeq" id="WP_161870852.1">
    <property type="nucleotide sequence ID" value="NZ_MAEI02000001.1"/>
</dbReference>
<dbReference type="InterPro" id="IPR013785">
    <property type="entry name" value="Aldolase_TIM"/>
</dbReference>
<evidence type="ECO:0000256" key="2">
    <source>
        <dbReference type="ARBA" id="ARBA00023239"/>
    </source>
</evidence>
<keyword evidence="2 4" id="KW-0456">Lyase</keyword>
<reference evidence="5" key="2">
    <citation type="submission" date="2024-02" db="EMBL/GenBank/DDBJ databases">
        <title>The Genome Sequence of Enterococcus diestrammenae JM9A.</title>
        <authorList>
            <person name="Earl A."/>
            <person name="Manson A."/>
            <person name="Gilmore M."/>
            <person name="Sanders J."/>
            <person name="Shea T."/>
            <person name="Howe W."/>
            <person name="Livny J."/>
            <person name="Cuomo C."/>
            <person name="Neafsey D."/>
            <person name="Birren B."/>
        </authorList>
    </citation>
    <scope>NUCLEOTIDE SEQUENCE</scope>
    <source>
        <strain evidence="5">JM9A</strain>
    </source>
</reference>